<feature type="site" description="Important for substrate specificity" evidence="4">
    <location>
        <position position="71"/>
    </location>
</feature>
<dbReference type="KEGG" id="nik:F5I99_13835"/>
<sequence length="202" mass="21773">MTELILASASPRRRALLEQIGVAYRVVPSSICEAVQAGETPSGYTMRLALEKALSCYRQLDRPLAVLGADTSVAIDGSILGKPEHEADAISMLMRLSGRTHQVITAVALVTPQQHEVIHVTTEVSFSELNETLCRDYWHTGEPLDKAGGYAIQGKAAVFVRSITGSYSGVVGLPLFETAALLQRHGVMIWQQGAGVKEHAYG</sequence>
<dbReference type="SUPFAM" id="SSF52972">
    <property type="entry name" value="ITPase-like"/>
    <property type="match status" value="1"/>
</dbReference>
<dbReference type="NCBIfam" id="TIGR00172">
    <property type="entry name" value="maf"/>
    <property type="match status" value="1"/>
</dbReference>
<feature type="site" description="Important for substrate specificity" evidence="4">
    <location>
        <position position="153"/>
    </location>
</feature>
<dbReference type="GO" id="GO:0036221">
    <property type="term" value="F:UTP diphosphatase activity"/>
    <property type="evidence" value="ECO:0007669"/>
    <property type="project" value="RHEA"/>
</dbReference>
<evidence type="ECO:0000313" key="6">
    <source>
        <dbReference type="Proteomes" id="UP000325606"/>
    </source>
</evidence>
<accession>A0A5J6LGB1</accession>
<protein>
    <recommendedName>
        <fullName evidence="4">dTTP/UTP pyrophosphatase</fullName>
        <shortName evidence="4">dTTPase/UTPase</shortName>
        <ecNumber evidence="4">3.6.1.9</ecNumber>
    </recommendedName>
    <alternativeName>
        <fullName evidence="4">Nucleoside triphosphate pyrophosphatase</fullName>
    </alternativeName>
    <alternativeName>
        <fullName evidence="4">Nucleotide pyrophosphatase</fullName>
        <shortName evidence="4">Nucleotide PPase</shortName>
    </alternativeName>
</protein>
<dbReference type="Proteomes" id="UP000325606">
    <property type="component" value="Chromosome"/>
</dbReference>
<dbReference type="EC" id="3.6.1.9" evidence="4"/>
<dbReference type="HAMAP" id="MF_00528">
    <property type="entry name" value="Maf"/>
    <property type="match status" value="1"/>
</dbReference>
<dbReference type="GO" id="GO:0009117">
    <property type="term" value="P:nucleotide metabolic process"/>
    <property type="evidence" value="ECO:0007669"/>
    <property type="project" value="UniProtKB-KW"/>
</dbReference>
<keyword evidence="4" id="KW-0963">Cytoplasm</keyword>
<dbReference type="GO" id="GO:0036218">
    <property type="term" value="F:dTTP diphosphatase activity"/>
    <property type="evidence" value="ECO:0007669"/>
    <property type="project" value="RHEA"/>
</dbReference>
<comment type="similarity">
    <text evidence="4">Belongs to the Maf family. YhdE subfamily.</text>
</comment>
<gene>
    <name evidence="5" type="ORF">F5I99_13835</name>
</gene>
<comment type="catalytic activity">
    <reaction evidence="4">
        <text>dTTP + H2O = dTMP + diphosphate + H(+)</text>
        <dbReference type="Rhea" id="RHEA:28534"/>
        <dbReference type="ChEBI" id="CHEBI:15377"/>
        <dbReference type="ChEBI" id="CHEBI:15378"/>
        <dbReference type="ChEBI" id="CHEBI:33019"/>
        <dbReference type="ChEBI" id="CHEBI:37568"/>
        <dbReference type="ChEBI" id="CHEBI:63528"/>
        <dbReference type="EC" id="3.6.1.9"/>
    </reaction>
</comment>
<dbReference type="RefSeq" id="WP_151056957.1">
    <property type="nucleotide sequence ID" value="NZ_CP044222.1"/>
</dbReference>
<organism evidence="5 6">
    <name type="scientific">Nitrincola iocasae</name>
    <dbReference type="NCBI Taxonomy" id="2614693"/>
    <lineage>
        <taxon>Bacteria</taxon>
        <taxon>Pseudomonadati</taxon>
        <taxon>Pseudomonadota</taxon>
        <taxon>Gammaproteobacteria</taxon>
        <taxon>Oceanospirillales</taxon>
        <taxon>Oceanospirillaceae</taxon>
        <taxon>Nitrincola</taxon>
    </lineage>
</organism>
<dbReference type="GO" id="GO:0005737">
    <property type="term" value="C:cytoplasm"/>
    <property type="evidence" value="ECO:0007669"/>
    <property type="project" value="UniProtKB-SubCell"/>
</dbReference>
<dbReference type="Pfam" id="PF02545">
    <property type="entry name" value="Maf"/>
    <property type="match status" value="1"/>
</dbReference>
<feature type="site" description="Important for substrate specificity" evidence="4">
    <location>
        <position position="12"/>
    </location>
</feature>
<comment type="cofactor">
    <cofactor evidence="1 4">
        <name>a divalent metal cation</name>
        <dbReference type="ChEBI" id="CHEBI:60240"/>
    </cofactor>
</comment>
<dbReference type="AlphaFoldDB" id="A0A5J6LGB1"/>
<comment type="subcellular location">
    <subcellularLocation>
        <location evidence="4">Cytoplasm</location>
    </subcellularLocation>
</comment>
<proteinExistence type="inferred from homology"/>
<name>A0A5J6LGB1_9GAMM</name>
<dbReference type="InterPro" id="IPR003697">
    <property type="entry name" value="Maf-like"/>
</dbReference>
<evidence type="ECO:0000256" key="4">
    <source>
        <dbReference type="HAMAP-Rule" id="MF_00528"/>
    </source>
</evidence>
<evidence type="ECO:0000313" key="5">
    <source>
        <dbReference type="EMBL" id="QEW07488.1"/>
    </source>
</evidence>
<evidence type="ECO:0000256" key="3">
    <source>
        <dbReference type="ARBA" id="ARBA00023080"/>
    </source>
</evidence>
<dbReference type="InterPro" id="IPR029001">
    <property type="entry name" value="ITPase-like_fam"/>
</dbReference>
<comment type="function">
    <text evidence="4">Nucleoside triphosphate pyrophosphatase that hydrolyzes dTTP and UTP. May have a dual role in cell division arrest and in preventing the incorporation of modified nucleotides into cellular nucleic acids.</text>
</comment>
<feature type="active site" description="Proton acceptor" evidence="4">
    <location>
        <position position="70"/>
    </location>
</feature>
<keyword evidence="6" id="KW-1185">Reference proteome</keyword>
<comment type="caution">
    <text evidence="4">Lacks conserved residue(s) required for the propagation of feature annotation.</text>
</comment>
<evidence type="ECO:0000256" key="1">
    <source>
        <dbReference type="ARBA" id="ARBA00001968"/>
    </source>
</evidence>
<dbReference type="PANTHER" id="PTHR43213">
    <property type="entry name" value="BIFUNCTIONAL DTTP/UTP PYROPHOSPHATASE/METHYLTRANSFERASE PROTEIN-RELATED"/>
    <property type="match status" value="1"/>
</dbReference>
<dbReference type="PANTHER" id="PTHR43213:SF5">
    <property type="entry name" value="BIFUNCTIONAL DTTP_UTP PYROPHOSPHATASE_METHYLTRANSFERASE PROTEIN-RELATED"/>
    <property type="match status" value="1"/>
</dbReference>
<keyword evidence="2 4" id="KW-0378">Hydrolase</keyword>
<evidence type="ECO:0000256" key="2">
    <source>
        <dbReference type="ARBA" id="ARBA00022801"/>
    </source>
</evidence>
<reference evidence="5 6" key="1">
    <citation type="submission" date="2019-09" db="EMBL/GenBank/DDBJ databases">
        <title>Nitrincola iocasae sp. nov., a bacterium isolated from the sediment collected at a cold seep field in South China Sea.</title>
        <authorList>
            <person name="Zhang H."/>
            <person name="Wang H."/>
            <person name="Li C."/>
        </authorList>
    </citation>
    <scope>NUCLEOTIDE SEQUENCE [LARGE SCALE GENOMIC DNA]</scope>
    <source>
        <strain evidence="5 6">KXZD1103</strain>
    </source>
</reference>
<dbReference type="CDD" id="cd00555">
    <property type="entry name" value="Maf"/>
    <property type="match status" value="1"/>
</dbReference>
<comment type="catalytic activity">
    <reaction evidence="4">
        <text>UTP + H2O = UMP + diphosphate + H(+)</text>
        <dbReference type="Rhea" id="RHEA:29395"/>
        <dbReference type="ChEBI" id="CHEBI:15377"/>
        <dbReference type="ChEBI" id="CHEBI:15378"/>
        <dbReference type="ChEBI" id="CHEBI:33019"/>
        <dbReference type="ChEBI" id="CHEBI:46398"/>
        <dbReference type="ChEBI" id="CHEBI:57865"/>
        <dbReference type="EC" id="3.6.1.9"/>
    </reaction>
</comment>
<keyword evidence="3 4" id="KW-0546">Nucleotide metabolism</keyword>
<dbReference type="EMBL" id="CP044222">
    <property type="protein sequence ID" value="QEW07488.1"/>
    <property type="molecule type" value="Genomic_DNA"/>
</dbReference>
<dbReference type="Gene3D" id="3.90.950.10">
    <property type="match status" value="1"/>
</dbReference>
<dbReference type="PIRSF" id="PIRSF006305">
    <property type="entry name" value="Maf"/>
    <property type="match status" value="1"/>
</dbReference>